<keyword evidence="3 7" id="KW-0032">Aminotransferase</keyword>
<evidence type="ECO:0000256" key="1">
    <source>
        <dbReference type="ARBA" id="ARBA00001933"/>
    </source>
</evidence>
<keyword evidence="8" id="KW-1185">Reference proteome</keyword>
<dbReference type="EMBL" id="AFRT01000024">
    <property type="protein sequence ID" value="ELU45881.1"/>
    <property type="molecule type" value="Genomic_DNA"/>
</dbReference>
<evidence type="ECO:0000256" key="5">
    <source>
        <dbReference type="ARBA" id="ARBA00022898"/>
    </source>
</evidence>
<dbReference type="Pfam" id="PF00155">
    <property type="entry name" value="Aminotran_1_2"/>
    <property type="match status" value="1"/>
</dbReference>
<evidence type="ECO:0000313" key="7">
    <source>
        <dbReference type="EMBL" id="ELU45881.1"/>
    </source>
</evidence>
<dbReference type="Proteomes" id="UP000011668">
    <property type="component" value="Unassembled WGS sequence"/>
</dbReference>
<dbReference type="OrthoDB" id="2414662at2759"/>
<dbReference type="AlphaFoldDB" id="L8X6F6"/>
<organism evidence="7 8">
    <name type="scientific">Thanatephorus cucumeris (strain AG1-IA)</name>
    <name type="common">Rice sheath blight fungus</name>
    <name type="synonym">Rhizoctonia solani</name>
    <dbReference type="NCBI Taxonomy" id="983506"/>
    <lineage>
        <taxon>Eukaryota</taxon>
        <taxon>Fungi</taxon>
        <taxon>Dikarya</taxon>
        <taxon>Basidiomycota</taxon>
        <taxon>Agaricomycotina</taxon>
        <taxon>Agaricomycetes</taxon>
        <taxon>Cantharellales</taxon>
        <taxon>Ceratobasidiaceae</taxon>
        <taxon>Rhizoctonia</taxon>
        <taxon>Rhizoctonia solani AG-1</taxon>
    </lineage>
</organism>
<evidence type="ECO:0000259" key="6">
    <source>
        <dbReference type="Pfam" id="PF00155"/>
    </source>
</evidence>
<evidence type="ECO:0000256" key="3">
    <source>
        <dbReference type="ARBA" id="ARBA00022576"/>
    </source>
</evidence>
<dbReference type="CDD" id="cd00609">
    <property type="entry name" value="AAT_like"/>
    <property type="match status" value="1"/>
</dbReference>
<comment type="cofactor">
    <cofactor evidence="1">
        <name>pyridoxal 5'-phosphate</name>
        <dbReference type="ChEBI" id="CHEBI:597326"/>
    </cofactor>
</comment>
<dbReference type="HOGENOM" id="CLU_017584_4_0_1"/>
<keyword evidence="5" id="KW-0663">Pyridoxal phosphate</keyword>
<evidence type="ECO:0000313" key="8">
    <source>
        <dbReference type="Proteomes" id="UP000011668"/>
    </source>
</evidence>
<accession>L8X6F6</accession>
<dbReference type="GO" id="GO:0005739">
    <property type="term" value="C:mitochondrion"/>
    <property type="evidence" value="ECO:0007669"/>
    <property type="project" value="TreeGrafter"/>
</dbReference>
<dbReference type="PANTHER" id="PTHR43807">
    <property type="entry name" value="FI04487P"/>
    <property type="match status" value="1"/>
</dbReference>
<dbReference type="Gene3D" id="3.90.1150.10">
    <property type="entry name" value="Aspartate Aminotransferase, domain 1"/>
    <property type="match status" value="1"/>
</dbReference>
<evidence type="ECO:0000256" key="4">
    <source>
        <dbReference type="ARBA" id="ARBA00022679"/>
    </source>
</evidence>
<gene>
    <name evidence="7" type="ORF">AG1IA_00084</name>
</gene>
<comment type="caution">
    <text evidence="7">The sequence shown here is derived from an EMBL/GenBank/DDBJ whole genome shotgun (WGS) entry which is preliminary data.</text>
</comment>
<dbReference type="InterPro" id="IPR015422">
    <property type="entry name" value="PyrdxlP-dep_Trfase_small"/>
</dbReference>
<dbReference type="OMA" id="PRDFKLC"/>
<protein>
    <submittedName>
        <fullName evidence="7">Aminotransferase</fullName>
    </submittedName>
</protein>
<comment type="similarity">
    <text evidence="2">Belongs to the class-I pyridoxal-phosphate-dependent aminotransferase family.</text>
</comment>
<evidence type="ECO:0000256" key="2">
    <source>
        <dbReference type="ARBA" id="ARBA00007441"/>
    </source>
</evidence>
<keyword evidence="4 7" id="KW-0808">Transferase</keyword>
<dbReference type="PANTHER" id="PTHR43807:SF20">
    <property type="entry name" value="FI04487P"/>
    <property type="match status" value="1"/>
</dbReference>
<dbReference type="Gene3D" id="3.40.640.10">
    <property type="entry name" value="Type I PLP-dependent aspartate aminotransferase-like (Major domain)"/>
    <property type="match status" value="1"/>
</dbReference>
<dbReference type="InterPro" id="IPR015424">
    <property type="entry name" value="PyrdxlP-dep_Trfase"/>
</dbReference>
<dbReference type="InterPro" id="IPR015421">
    <property type="entry name" value="PyrdxlP-dep_Trfase_major"/>
</dbReference>
<proteinExistence type="inferred from homology"/>
<dbReference type="PROSITE" id="PS00105">
    <property type="entry name" value="AA_TRANSFER_CLASS_1"/>
    <property type="match status" value="1"/>
</dbReference>
<dbReference type="FunFam" id="3.40.640.10:FF:000024">
    <property type="entry name" value="Kynurenine--oxoglutarate transaminase 3"/>
    <property type="match status" value="1"/>
</dbReference>
<name>L8X6F6_THACA</name>
<reference evidence="7 8" key="1">
    <citation type="journal article" date="2013" name="Nat. Commun.">
        <title>The evolution and pathogenic mechanisms of the rice sheath blight pathogen.</title>
        <authorList>
            <person name="Zheng A."/>
            <person name="Lin R."/>
            <person name="Xu L."/>
            <person name="Qin P."/>
            <person name="Tang C."/>
            <person name="Ai P."/>
            <person name="Zhang D."/>
            <person name="Liu Y."/>
            <person name="Sun Z."/>
            <person name="Feng H."/>
            <person name="Wang Y."/>
            <person name="Chen Y."/>
            <person name="Liang X."/>
            <person name="Fu R."/>
            <person name="Li Q."/>
            <person name="Zhang J."/>
            <person name="Yu X."/>
            <person name="Xie Z."/>
            <person name="Ding L."/>
            <person name="Guan P."/>
            <person name="Tang J."/>
            <person name="Liang Y."/>
            <person name="Wang S."/>
            <person name="Deng Q."/>
            <person name="Li S."/>
            <person name="Zhu J."/>
            <person name="Wang L."/>
            <person name="Liu H."/>
            <person name="Li P."/>
        </authorList>
    </citation>
    <scope>NUCLEOTIDE SEQUENCE [LARGE SCALE GENOMIC DNA]</scope>
    <source>
        <strain evidence="8">AG-1 IA</strain>
    </source>
</reference>
<dbReference type="InterPro" id="IPR004838">
    <property type="entry name" value="NHTrfase_class1_PyrdxlP-BS"/>
</dbReference>
<dbReference type="GO" id="GO:0030170">
    <property type="term" value="F:pyridoxal phosphate binding"/>
    <property type="evidence" value="ECO:0007669"/>
    <property type="project" value="InterPro"/>
</dbReference>
<dbReference type="InterPro" id="IPR004839">
    <property type="entry name" value="Aminotransferase_I/II_large"/>
</dbReference>
<dbReference type="InterPro" id="IPR051326">
    <property type="entry name" value="Kynurenine-oxoglutarate_AT"/>
</dbReference>
<dbReference type="GO" id="GO:0016212">
    <property type="term" value="F:kynurenine-oxoglutarate transaminase activity"/>
    <property type="evidence" value="ECO:0007669"/>
    <property type="project" value="TreeGrafter"/>
</dbReference>
<feature type="domain" description="Aminotransferase class I/classII large" evidence="6">
    <location>
        <begin position="72"/>
        <end position="413"/>
    </location>
</feature>
<dbReference type="SUPFAM" id="SSF53383">
    <property type="entry name" value="PLP-dependent transferases"/>
    <property type="match status" value="1"/>
</dbReference>
<sequence>MIRPGLLRALQNSSRTTLATKPSLRPLLLRSMSATANGRAKPNLPVADRMHTGRAMAQDVWSIYNAANLPADCINLGQGYMNFSPPQWIKDAADTALATTIANHYSHPKGRVRLREAIRDHYSPEFTNLGRPLDIESEILVTSGANEGQYSMFTAFLNPGDEVIMFEPFFDQYLPSVTFNAGVPVYVPLHPPKGDSDKPTSGEWTIDFDELRRSITPKTKMIIVNTPHNPVGKVFTRSELEKIAALYDCLVFDDKEHVRIATLPGMWDRTVTVGSAGKSFAATGWRIGWLIGPPALIGPTLAATTRIVFCTNSPLQEAAAAGLEQANKRNFFETQRKEYKSRRDVLLSAFNRLGLRYTVPEASLDGRGKDFKASWFIAQELGVSTIPVSEVSTEAYIRFAFCKDEETLKLAGERLAGLTKYLA</sequence>
<dbReference type="STRING" id="983506.L8X6F6"/>